<gene>
    <name evidence="2" type="ORF">UFOPK1722_00047</name>
</gene>
<dbReference type="Pfam" id="PF22802">
    <property type="entry name" value="RsiG"/>
    <property type="match status" value="2"/>
</dbReference>
<dbReference type="EMBL" id="CAEZTS010000003">
    <property type="protein sequence ID" value="CAB4565268.1"/>
    <property type="molecule type" value="Genomic_DNA"/>
</dbReference>
<protein>
    <submittedName>
        <fullName evidence="2">Unannotated protein</fullName>
    </submittedName>
</protein>
<evidence type="ECO:0000259" key="1">
    <source>
        <dbReference type="Pfam" id="PF22802"/>
    </source>
</evidence>
<feature type="domain" description="RsiG-like" evidence="1">
    <location>
        <begin position="107"/>
        <end position="163"/>
    </location>
</feature>
<dbReference type="InterPro" id="IPR055209">
    <property type="entry name" value="RsiG-like_dom"/>
</dbReference>
<evidence type="ECO:0000313" key="2">
    <source>
        <dbReference type="EMBL" id="CAB4565268.1"/>
    </source>
</evidence>
<proteinExistence type="predicted"/>
<organism evidence="2">
    <name type="scientific">freshwater metagenome</name>
    <dbReference type="NCBI Taxonomy" id="449393"/>
    <lineage>
        <taxon>unclassified sequences</taxon>
        <taxon>metagenomes</taxon>
        <taxon>ecological metagenomes</taxon>
    </lineage>
</organism>
<reference evidence="2" key="1">
    <citation type="submission" date="2020-05" db="EMBL/GenBank/DDBJ databases">
        <authorList>
            <person name="Chiriac C."/>
            <person name="Salcher M."/>
            <person name="Ghai R."/>
            <person name="Kavagutti S V."/>
        </authorList>
    </citation>
    <scope>NUCLEOTIDE SEQUENCE</scope>
</reference>
<feature type="domain" description="RsiG-like" evidence="1">
    <location>
        <begin position="9"/>
        <end position="59"/>
    </location>
</feature>
<sequence length="165" mass="17764">MSEQNQSLDPASLALADLRAEREALRKDEDAVSFVRRLAQGRVDLVAAVRAGRRGGSAVTAADIVKSGVGPAPSTGSVRPPRDTDIAGDHPLLAEFDALCDRLGFDNMADLDEAALDTMEAQLRAFEATQSEIRRRLFDRIDALTAELVRRYRDGGATVDALLDG</sequence>
<name>A0A6J6DVZ7_9ZZZZ</name>
<dbReference type="AlphaFoldDB" id="A0A6J6DVZ7"/>
<accession>A0A6J6DVZ7</accession>